<reference evidence="1 2" key="1">
    <citation type="submission" date="2017-12" db="EMBL/GenBank/DDBJ databases">
        <title>Comparative genomics of Botrytis spp.</title>
        <authorList>
            <person name="Valero-Jimenez C.A."/>
            <person name="Tapia P."/>
            <person name="Veloso J."/>
            <person name="Silva-Moreno E."/>
            <person name="Staats M."/>
            <person name="Valdes J.H."/>
            <person name="Van Kan J.A.L."/>
        </authorList>
    </citation>
    <scope>NUCLEOTIDE SEQUENCE [LARGE SCALE GENOMIC DNA]</scope>
    <source>
        <strain evidence="1 2">Bp0003</strain>
    </source>
</reference>
<protein>
    <recommendedName>
        <fullName evidence="3">ABC transporter domain-containing protein</fullName>
    </recommendedName>
</protein>
<evidence type="ECO:0000313" key="1">
    <source>
        <dbReference type="EMBL" id="TGO17907.1"/>
    </source>
</evidence>
<dbReference type="SUPFAM" id="SSF52540">
    <property type="entry name" value="P-loop containing nucleoside triphosphate hydrolases"/>
    <property type="match status" value="1"/>
</dbReference>
<dbReference type="EMBL" id="PQXI01000404">
    <property type="protein sequence ID" value="TGO17907.1"/>
    <property type="molecule type" value="Genomic_DNA"/>
</dbReference>
<dbReference type="Proteomes" id="UP000297910">
    <property type="component" value="Unassembled WGS sequence"/>
</dbReference>
<gene>
    <name evidence="1" type="ORF">BPAE_0406g00060</name>
</gene>
<sequence length="160" mass="17395">MLMVVYLIAYFINDSKEPLNAYDIALDIQGILGLNSPAANLLRAFFIATDNFGITCGETGCSAWFFKFLPKKKMPATPERLDFGIEGRESPNFALTVEHDDDIPLKPLKGQSSVPVLVLSKITKFFKSLLAVQEISLAISTNKTLALLGANGAGKQQPST</sequence>
<comment type="caution">
    <text evidence="1">The sequence shown here is derived from an EMBL/GenBank/DDBJ whole genome shotgun (WGS) entry which is preliminary data.</text>
</comment>
<evidence type="ECO:0008006" key="3">
    <source>
        <dbReference type="Google" id="ProtNLM"/>
    </source>
</evidence>
<dbReference type="Gene3D" id="3.40.50.300">
    <property type="entry name" value="P-loop containing nucleotide triphosphate hydrolases"/>
    <property type="match status" value="1"/>
</dbReference>
<organism evidence="1 2">
    <name type="scientific">Botrytis paeoniae</name>
    <dbReference type="NCBI Taxonomy" id="278948"/>
    <lineage>
        <taxon>Eukaryota</taxon>
        <taxon>Fungi</taxon>
        <taxon>Dikarya</taxon>
        <taxon>Ascomycota</taxon>
        <taxon>Pezizomycotina</taxon>
        <taxon>Leotiomycetes</taxon>
        <taxon>Helotiales</taxon>
        <taxon>Sclerotiniaceae</taxon>
        <taxon>Botrytis</taxon>
    </lineage>
</organism>
<keyword evidence="2" id="KW-1185">Reference proteome</keyword>
<proteinExistence type="predicted"/>
<dbReference type="AlphaFoldDB" id="A0A4Z1F9B1"/>
<dbReference type="InterPro" id="IPR027417">
    <property type="entry name" value="P-loop_NTPase"/>
</dbReference>
<name>A0A4Z1F9B1_9HELO</name>
<accession>A0A4Z1F9B1</accession>
<evidence type="ECO:0000313" key="2">
    <source>
        <dbReference type="Proteomes" id="UP000297910"/>
    </source>
</evidence>